<dbReference type="NCBIfam" id="NF003314">
    <property type="entry name" value="PRK04322.1"/>
    <property type="match status" value="1"/>
</dbReference>
<keyword evidence="7" id="KW-0175">Coiled coil</keyword>
<dbReference type="FunFam" id="3.40.1490.10:FF:000001">
    <property type="entry name" value="Peptidyl-tRNA hydrolase 2"/>
    <property type="match status" value="1"/>
</dbReference>
<reference evidence="10" key="1">
    <citation type="submission" date="2024-04" db="EMBL/GenBank/DDBJ databases">
        <title>Salinicola lusitanus LLJ914,a marine bacterium isolated from the Okinawa Trough.</title>
        <authorList>
            <person name="Li J."/>
        </authorList>
    </citation>
    <scope>NUCLEOTIDE SEQUENCE [LARGE SCALE GENOMIC DNA]</scope>
</reference>
<feature type="transmembrane region" description="Helical" evidence="8">
    <location>
        <begin position="258"/>
        <end position="279"/>
    </location>
</feature>
<dbReference type="Gene3D" id="3.40.1490.10">
    <property type="entry name" value="Bit1"/>
    <property type="match status" value="1"/>
</dbReference>
<name>A0AAW0PDW8_9GOBI</name>
<sequence length="426" mass="47752">MCDGNIRRKEHEKLEKYQGLREELEKAWKVKATVVPVVIGALGAVTPKLDEWLQHIPGTTADISVQKSAVLGTARILRRTLKLPGLWKLTELRVKLDHALTRNSQERELHDQLLQQEQEIENMIKKETAEKNTLTNRVKELNQNVVALKNTRQAEEDDKPGELSSHLKNTVMYQTLYLKQVKEDFNELQKQRRNLTIQHLQQVAQRRKTFDSLTTYTAAEITLKEELNNYFRVKYKFCTNSTSTLATNRGNRLSRMDYVYGPLSLSVVAGCGLILGWYLRGRFAPASKSLAAAATAASSTAEASIMGEGGEYKMIIVVRNDLKMGKGKVAAQCSHAAVSAYKQVQKRHPELLKEWEYCGQPKVVVKAPDEETLIELLARAKEMGLPVSLIQDAGRTQIAPGSRTVLGIGPGPSDLVDMVTGELKLY</sequence>
<comment type="similarity">
    <text evidence="3">Belongs to the PTH2 family.</text>
</comment>
<evidence type="ECO:0000256" key="6">
    <source>
        <dbReference type="ARBA" id="ARBA00067311"/>
    </source>
</evidence>
<dbReference type="Pfam" id="PF01981">
    <property type="entry name" value="PTH2"/>
    <property type="match status" value="1"/>
</dbReference>
<dbReference type="Proteomes" id="UP001460270">
    <property type="component" value="Unassembled WGS sequence"/>
</dbReference>
<dbReference type="PANTHER" id="PTHR12649">
    <property type="entry name" value="PEPTIDYL-TRNA HYDROLASE 2"/>
    <property type="match status" value="1"/>
</dbReference>
<evidence type="ECO:0000256" key="1">
    <source>
        <dbReference type="ARBA" id="ARBA00013260"/>
    </source>
</evidence>
<dbReference type="GO" id="GO:0004045">
    <property type="term" value="F:peptidyl-tRNA hydrolase activity"/>
    <property type="evidence" value="ECO:0007669"/>
    <property type="project" value="UniProtKB-EC"/>
</dbReference>
<dbReference type="PANTHER" id="PTHR12649:SF11">
    <property type="entry name" value="PEPTIDYL-TRNA HYDROLASE 2, MITOCHONDRIAL"/>
    <property type="match status" value="1"/>
</dbReference>
<dbReference type="InterPro" id="IPR023476">
    <property type="entry name" value="Pep_tRNA_hydro_II_dom_sf"/>
</dbReference>
<accession>A0AAW0PDW8</accession>
<dbReference type="CDD" id="cd02430">
    <property type="entry name" value="PTH2"/>
    <property type="match status" value="1"/>
</dbReference>
<dbReference type="GO" id="GO:2000210">
    <property type="term" value="P:positive regulation of anoikis"/>
    <property type="evidence" value="ECO:0007669"/>
    <property type="project" value="TreeGrafter"/>
</dbReference>
<gene>
    <name evidence="9" type="ORF">WMY93_007746</name>
</gene>
<comment type="caution">
    <text evidence="9">The sequence shown here is derived from an EMBL/GenBank/DDBJ whole genome shotgun (WGS) entry which is preliminary data.</text>
</comment>
<protein>
    <recommendedName>
        <fullName evidence="6">Peptidyl-tRNA hydrolase 2, mitochondrial</fullName>
        <ecNumber evidence="1">3.1.1.29</ecNumber>
    </recommendedName>
</protein>
<dbReference type="EMBL" id="JBBPFD010000005">
    <property type="protein sequence ID" value="KAK7925436.1"/>
    <property type="molecule type" value="Genomic_DNA"/>
</dbReference>
<evidence type="ECO:0000256" key="2">
    <source>
        <dbReference type="ARBA" id="ARBA00022801"/>
    </source>
</evidence>
<keyword evidence="8" id="KW-1133">Transmembrane helix</keyword>
<keyword evidence="2" id="KW-0378">Hydrolase</keyword>
<keyword evidence="8" id="KW-0472">Membrane</keyword>
<feature type="coiled-coil region" evidence="7">
    <location>
        <begin position="106"/>
        <end position="198"/>
    </location>
</feature>
<comment type="catalytic activity">
    <reaction evidence="4">
        <text>an N-acyl-L-alpha-aminoacyl-tRNA + H2O = an N-acyl-L-amino acid + a tRNA + H(+)</text>
        <dbReference type="Rhea" id="RHEA:54448"/>
        <dbReference type="Rhea" id="RHEA-COMP:10123"/>
        <dbReference type="Rhea" id="RHEA-COMP:13883"/>
        <dbReference type="ChEBI" id="CHEBI:15377"/>
        <dbReference type="ChEBI" id="CHEBI:15378"/>
        <dbReference type="ChEBI" id="CHEBI:59874"/>
        <dbReference type="ChEBI" id="CHEBI:78442"/>
        <dbReference type="ChEBI" id="CHEBI:138191"/>
        <dbReference type="EC" id="3.1.1.29"/>
    </reaction>
</comment>
<organism evidence="9 10">
    <name type="scientific">Mugilogobius chulae</name>
    <name type="common">yellowstripe goby</name>
    <dbReference type="NCBI Taxonomy" id="88201"/>
    <lineage>
        <taxon>Eukaryota</taxon>
        <taxon>Metazoa</taxon>
        <taxon>Chordata</taxon>
        <taxon>Craniata</taxon>
        <taxon>Vertebrata</taxon>
        <taxon>Euteleostomi</taxon>
        <taxon>Actinopterygii</taxon>
        <taxon>Neopterygii</taxon>
        <taxon>Teleostei</taxon>
        <taxon>Neoteleostei</taxon>
        <taxon>Acanthomorphata</taxon>
        <taxon>Gobiaria</taxon>
        <taxon>Gobiiformes</taxon>
        <taxon>Gobioidei</taxon>
        <taxon>Gobiidae</taxon>
        <taxon>Gobionellinae</taxon>
        <taxon>Mugilogobius</taxon>
    </lineage>
</organism>
<dbReference type="GO" id="GO:0005829">
    <property type="term" value="C:cytosol"/>
    <property type="evidence" value="ECO:0007669"/>
    <property type="project" value="TreeGrafter"/>
</dbReference>
<evidence type="ECO:0000256" key="8">
    <source>
        <dbReference type="SAM" id="Phobius"/>
    </source>
</evidence>
<evidence type="ECO:0000313" key="10">
    <source>
        <dbReference type="Proteomes" id="UP001460270"/>
    </source>
</evidence>
<comment type="function">
    <text evidence="5">Peptidyl-tRNA hydrolase which releases tRNAs from the ribosome during protein synthesis. Promotes caspase-independent apoptosis by regulating the function of two transcriptional regulators, AES and TLE1.</text>
</comment>
<dbReference type="EC" id="3.1.1.29" evidence="1"/>
<evidence type="ECO:0000256" key="3">
    <source>
        <dbReference type="ARBA" id="ARBA00038050"/>
    </source>
</evidence>
<keyword evidence="8" id="KW-0812">Transmembrane</keyword>
<dbReference type="GO" id="GO:2000811">
    <property type="term" value="P:negative regulation of anoikis"/>
    <property type="evidence" value="ECO:0007669"/>
    <property type="project" value="TreeGrafter"/>
</dbReference>
<dbReference type="NCBIfam" id="TIGR00283">
    <property type="entry name" value="arch_pth2"/>
    <property type="match status" value="1"/>
</dbReference>
<dbReference type="InterPro" id="IPR002833">
    <property type="entry name" value="PTH2"/>
</dbReference>
<evidence type="ECO:0000256" key="5">
    <source>
        <dbReference type="ARBA" id="ARBA00059027"/>
    </source>
</evidence>
<proteinExistence type="inferred from homology"/>
<dbReference type="SUPFAM" id="SSF102462">
    <property type="entry name" value="Peptidyl-tRNA hydrolase II"/>
    <property type="match status" value="1"/>
</dbReference>
<evidence type="ECO:0000313" key="9">
    <source>
        <dbReference type="EMBL" id="KAK7925436.1"/>
    </source>
</evidence>
<keyword evidence="10" id="KW-1185">Reference proteome</keyword>
<dbReference type="AlphaFoldDB" id="A0AAW0PDW8"/>
<evidence type="ECO:0000256" key="7">
    <source>
        <dbReference type="SAM" id="Coils"/>
    </source>
</evidence>
<evidence type="ECO:0000256" key="4">
    <source>
        <dbReference type="ARBA" id="ARBA00048707"/>
    </source>
</evidence>